<gene>
    <name evidence="2" type="ORF">J4G78_12300</name>
</gene>
<feature type="domain" description="Putative auto-transporter adhesin head GIN" evidence="1">
    <location>
        <begin position="47"/>
        <end position="230"/>
    </location>
</feature>
<protein>
    <submittedName>
        <fullName evidence="2">DUF2807 domain-containing protein</fullName>
    </submittedName>
</protein>
<dbReference type="RefSeq" id="WP_207986836.1">
    <property type="nucleotide sequence ID" value="NZ_CP071794.1"/>
</dbReference>
<dbReference type="PANTHER" id="PTHR39200">
    <property type="entry name" value="HYPOTHETICAL EXPORTED PROTEIN"/>
    <property type="match status" value="1"/>
</dbReference>
<evidence type="ECO:0000313" key="2">
    <source>
        <dbReference type="EMBL" id="QTD55009.1"/>
    </source>
</evidence>
<dbReference type="Gene3D" id="2.160.20.120">
    <property type="match status" value="1"/>
</dbReference>
<evidence type="ECO:0000259" key="1">
    <source>
        <dbReference type="Pfam" id="PF10988"/>
    </source>
</evidence>
<evidence type="ECO:0000313" key="3">
    <source>
        <dbReference type="Proteomes" id="UP000663923"/>
    </source>
</evidence>
<reference evidence="2 3" key="1">
    <citation type="submission" date="2021-03" db="EMBL/GenBank/DDBJ databases">
        <title>Complete genome of Parasphingorhabdus_sp.JHSY0214.</title>
        <authorList>
            <person name="Yoo J.H."/>
            <person name="Bae J.W."/>
        </authorList>
    </citation>
    <scope>NUCLEOTIDE SEQUENCE [LARGE SCALE GENOMIC DNA]</scope>
    <source>
        <strain evidence="2 3">JHSY0214</strain>
    </source>
</reference>
<proteinExistence type="predicted"/>
<sequence>MKKLLFVIPFLALAACEGSIAEAVGSTAKSSFSDGTQITSTDANPGEFTGVTLAGPDNIVFTTGSEFSIRAEGDADTLEKLRYKITNGQLKVGRENSGMWSGSSSAAIVYVSAPSLESAKLSGSGDMQVDKMNGESAQLSVAGSGNIDIAEMETASLNTKIAGSGDISFSGRADDVQISIVGSGDIKGKALKTEAAAIKIAGSGDVALSSDGTVDASIAGSGDIRIHGDANCKIKTAGSGDVTCG</sequence>
<dbReference type="InterPro" id="IPR021255">
    <property type="entry name" value="DUF2807"/>
</dbReference>
<accession>A0ABX7T0E2</accession>
<name>A0ABX7T0E2_9SPHN</name>
<dbReference type="EMBL" id="CP071794">
    <property type="protein sequence ID" value="QTD55009.1"/>
    <property type="molecule type" value="Genomic_DNA"/>
</dbReference>
<organism evidence="2 3">
    <name type="scientific">Parasphingorhabdus cellanae</name>
    <dbReference type="NCBI Taxonomy" id="2806553"/>
    <lineage>
        <taxon>Bacteria</taxon>
        <taxon>Pseudomonadati</taxon>
        <taxon>Pseudomonadota</taxon>
        <taxon>Alphaproteobacteria</taxon>
        <taxon>Sphingomonadales</taxon>
        <taxon>Sphingomonadaceae</taxon>
        <taxon>Parasphingorhabdus</taxon>
    </lineage>
</organism>
<dbReference type="Proteomes" id="UP000663923">
    <property type="component" value="Chromosome"/>
</dbReference>
<keyword evidence="3" id="KW-1185">Reference proteome</keyword>
<dbReference type="Pfam" id="PF10988">
    <property type="entry name" value="DUF2807"/>
    <property type="match status" value="1"/>
</dbReference>
<dbReference type="PROSITE" id="PS51257">
    <property type="entry name" value="PROKAR_LIPOPROTEIN"/>
    <property type="match status" value="1"/>
</dbReference>
<dbReference type="PANTHER" id="PTHR39200:SF1">
    <property type="entry name" value="AUTO-TRANSPORTER ADHESIN HEAD GIN DOMAIN-CONTAINING PROTEIN-RELATED"/>
    <property type="match status" value="1"/>
</dbReference>